<accession>A0A9P0JSP5</accession>
<keyword evidence="3" id="KW-1185">Reference proteome</keyword>
<feature type="region of interest" description="Disordered" evidence="1">
    <location>
        <begin position="2129"/>
        <end position="2151"/>
    </location>
</feature>
<feature type="region of interest" description="Disordered" evidence="1">
    <location>
        <begin position="1158"/>
        <end position="1184"/>
    </location>
</feature>
<feature type="region of interest" description="Disordered" evidence="1">
    <location>
        <begin position="640"/>
        <end position="685"/>
    </location>
</feature>
<dbReference type="SUPFAM" id="SSF63748">
    <property type="entry name" value="Tudor/PWWP/MBT"/>
    <property type="match status" value="1"/>
</dbReference>
<feature type="region of interest" description="Disordered" evidence="1">
    <location>
        <begin position="3020"/>
        <end position="3066"/>
    </location>
</feature>
<feature type="compositionally biased region" description="Basic residues" evidence="1">
    <location>
        <begin position="241"/>
        <end position="256"/>
    </location>
</feature>
<proteinExistence type="predicted"/>
<feature type="region of interest" description="Disordered" evidence="1">
    <location>
        <begin position="1420"/>
        <end position="1447"/>
    </location>
</feature>
<feature type="compositionally biased region" description="Basic and acidic residues" evidence="1">
    <location>
        <begin position="580"/>
        <end position="592"/>
    </location>
</feature>
<reference evidence="2" key="1">
    <citation type="submission" date="2022-03" db="EMBL/GenBank/DDBJ databases">
        <authorList>
            <person name="Sayadi A."/>
        </authorList>
    </citation>
    <scope>NUCLEOTIDE SEQUENCE</scope>
</reference>
<feature type="region of interest" description="Disordered" evidence="1">
    <location>
        <begin position="236"/>
        <end position="283"/>
    </location>
</feature>
<feature type="region of interest" description="Disordered" evidence="1">
    <location>
        <begin position="1110"/>
        <end position="1143"/>
    </location>
</feature>
<feature type="compositionally biased region" description="Polar residues" evidence="1">
    <location>
        <begin position="2536"/>
        <end position="2556"/>
    </location>
</feature>
<feature type="region of interest" description="Disordered" evidence="1">
    <location>
        <begin position="3148"/>
        <end position="3172"/>
    </location>
</feature>
<feature type="compositionally biased region" description="Polar residues" evidence="1">
    <location>
        <begin position="1015"/>
        <end position="1035"/>
    </location>
</feature>
<name>A0A9P0JSP5_ACAOB</name>
<dbReference type="OrthoDB" id="6381815at2759"/>
<feature type="region of interest" description="Disordered" evidence="1">
    <location>
        <begin position="296"/>
        <end position="356"/>
    </location>
</feature>
<evidence type="ECO:0008006" key="4">
    <source>
        <dbReference type="Google" id="ProtNLM"/>
    </source>
</evidence>
<feature type="compositionally biased region" description="Basic and acidic residues" evidence="1">
    <location>
        <begin position="1586"/>
        <end position="1600"/>
    </location>
</feature>
<dbReference type="EMBL" id="CAKOFQ010006683">
    <property type="protein sequence ID" value="CAH1959654.1"/>
    <property type="molecule type" value="Genomic_DNA"/>
</dbReference>
<feature type="compositionally biased region" description="Low complexity" evidence="1">
    <location>
        <begin position="1113"/>
        <end position="1134"/>
    </location>
</feature>
<feature type="compositionally biased region" description="Basic and acidic residues" evidence="1">
    <location>
        <begin position="406"/>
        <end position="432"/>
    </location>
</feature>
<feature type="compositionally biased region" description="Polar residues" evidence="1">
    <location>
        <begin position="1554"/>
        <end position="1570"/>
    </location>
</feature>
<dbReference type="CDD" id="cd05162">
    <property type="entry name" value="PWWP"/>
    <property type="match status" value="1"/>
</dbReference>
<organism evidence="2 3">
    <name type="scientific">Acanthoscelides obtectus</name>
    <name type="common">Bean weevil</name>
    <name type="synonym">Bruchus obtectus</name>
    <dbReference type="NCBI Taxonomy" id="200917"/>
    <lineage>
        <taxon>Eukaryota</taxon>
        <taxon>Metazoa</taxon>
        <taxon>Ecdysozoa</taxon>
        <taxon>Arthropoda</taxon>
        <taxon>Hexapoda</taxon>
        <taxon>Insecta</taxon>
        <taxon>Pterygota</taxon>
        <taxon>Neoptera</taxon>
        <taxon>Endopterygota</taxon>
        <taxon>Coleoptera</taxon>
        <taxon>Polyphaga</taxon>
        <taxon>Cucujiformia</taxon>
        <taxon>Chrysomeloidea</taxon>
        <taxon>Chrysomelidae</taxon>
        <taxon>Bruchinae</taxon>
        <taxon>Bruchini</taxon>
        <taxon>Acanthoscelides</taxon>
    </lineage>
</organism>
<feature type="compositionally biased region" description="Basic and acidic residues" evidence="1">
    <location>
        <begin position="471"/>
        <end position="519"/>
    </location>
</feature>
<feature type="compositionally biased region" description="Basic residues" evidence="1">
    <location>
        <begin position="138"/>
        <end position="148"/>
    </location>
</feature>
<comment type="caution">
    <text evidence="2">The sequence shown here is derived from an EMBL/GenBank/DDBJ whole genome shotgun (WGS) entry which is preliminary data.</text>
</comment>
<feature type="compositionally biased region" description="Acidic residues" evidence="1">
    <location>
        <begin position="296"/>
        <end position="308"/>
    </location>
</feature>
<gene>
    <name evidence="2" type="ORF">ACAOBT_LOCUS3293</name>
</gene>
<feature type="region of interest" description="Disordered" evidence="1">
    <location>
        <begin position="2494"/>
        <end position="2573"/>
    </location>
</feature>
<evidence type="ECO:0000256" key="1">
    <source>
        <dbReference type="SAM" id="MobiDB-lite"/>
    </source>
</evidence>
<feature type="compositionally biased region" description="Basic and acidic residues" evidence="1">
    <location>
        <begin position="663"/>
        <end position="685"/>
    </location>
</feature>
<evidence type="ECO:0000313" key="2">
    <source>
        <dbReference type="EMBL" id="CAH1959654.1"/>
    </source>
</evidence>
<feature type="region of interest" description="Disordered" evidence="1">
    <location>
        <begin position="131"/>
        <end position="164"/>
    </location>
</feature>
<dbReference type="Gene3D" id="2.30.30.140">
    <property type="match status" value="1"/>
</dbReference>
<feature type="compositionally biased region" description="Basic and acidic residues" evidence="1">
    <location>
        <begin position="3152"/>
        <end position="3172"/>
    </location>
</feature>
<feature type="region of interest" description="Disordered" evidence="1">
    <location>
        <begin position="380"/>
        <end position="628"/>
    </location>
</feature>
<dbReference type="Proteomes" id="UP001152888">
    <property type="component" value="Unassembled WGS sequence"/>
</dbReference>
<feature type="compositionally biased region" description="Basic and acidic residues" evidence="1">
    <location>
        <begin position="601"/>
        <end position="628"/>
    </location>
</feature>
<feature type="compositionally biased region" description="Basic and acidic residues" evidence="1">
    <location>
        <begin position="3026"/>
        <end position="3056"/>
    </location>
</feature>
<feature type="compositionally biased region" description="Basic and acidic residues" evidence="1">
    <location>
        <begin position="1538"/>
        <end position="1553"/>
    </location>
</feature>
<feature type="compositionally biased region" description="Basic and acidic residues" evidence="1">
    <location>
        <begin position="1039"/>
        <end position="1071"/>
    </location>
</feature>
<feature type="compositionally biased region" description="Basic and acidic residues" evidence="1">
    <location>
        <begin position="344"/>
        <end position="355"/>
    </location>
</feature>
<feature type="compositionally biased region" description="Basic and acidic residues" evidence="1">
    <location>
        <begin position="1608"/>
        <end position="1619"/>
    </location>
</feature>
<sequence length="3172" mass="349356">MTEEGATTTLYKDGEIVWVKLGPSWWPGEAKNLESLPEEVATFKKPPLIVVKFFDEDLYEFVRSWSNIYPYNCEKKNEFIRKGLAAYRAKAPHMEKFPKDVSTAEVRIDGNPNILSDPEFMPKKKFNLNDLFQDQSPKPKKSKEKNKNKSTSSSNDTSHITHRRFLGTESLNDYRAYICIQYPGKDRTSGDPEDDEVIKINTEPDQQYKCCTCTFATKRLEVMIMHRKSHIQGVYVSTTPRKYKSRTVKRQKKHRPKVEGPKEKKRKVLVQSAEISPKVDKPQLSKELTSELLAEWDDDDEEEVEEESRDLTIQSEASEPSNCEDSMKVDQSFEDTTFQPVETRTIDTDNSEKQPEVSVMNINEENAAEEPILEEHIQKEQTKEEEMVTENCEAEAVLPENKGVATKREPRRASRWDVGAPEKKKVLEKNESEESESSTEVSINIQSDEETNSQGEHSKGLGIEASSSNENESKGSERKIYDKESINKQESKGTENESKKKDSKYSSKSESKSSEREPRNSSGGEFSNIGEKGTATDSKTLWKKTDKDKESKSSWKRKFNTNDDEPRSYGVGAKSPWRRKTPENEINTSERRKDRHSGSKNSEEVRHKNILRKESGDSESIETKVSESQIDKDIKSCFDFDEEDEEDPPISAAPVGRKIPRVIPERKKSATVEHIDDTPSKSDCLDNVSEKQEKFADDNLENTFKELMETTTVPVLPEVQNTLKCEQNFHTINTIKFPDKATPQKEEVATKLTNPKKRFVKSFEDFEMMQNNMKRKEETEVNEKKHQKVDTVETEFAESCKEILDVVMGSQGGDQIGHSPENVAVVKSSEEFIDHTKNSGNVELPAQRIEKKSQQPALEVTAPLISIETEQREGTTTTEGVDQKLDVIKSSEEKPPIIEKVVHPQLQPENNSGLSDKTGTREFRVVSPKSKLLTPKIQRNLKKASPISMKDVISNMAKEAEPAADLEAKVHFANLKSKIMSKIIEESKLSSASKSKIMSLMESDRNLETKHETEVSNSSYGNHSHQNKAQTSNLGSKDLGIDTAEKKPSSEGMVRTKTEDAKKSPDEEKNALKKATWLTRGSHPKKDKCFMKEAVVEPKKSLTREASTFLLESPSMSSSAPPPSHHSLALPSKSITEDTSQSVVLEEIPLPEEIAVADIPLPPEPPLDEQAEKPPLSSTENVTPAILIEGQIRPERVEEISQVTSKPLTVNVESVYNTFTSQSFKSEQPSTSHGTEKVSEVTLPVALGKSENVKELISEGTLKTLNINMDNPESTVTSQSFWSEQQSTSRMPEKLTEVVPPVELDKSKKVKGIVSEDTLIPLAMSVDNSDSIFTSRTFRPEHPSINHCTEQLTEVESPVELDKNKKVEETVSEDTLKPLSINVDNSDNIFTSQSFLSSTIDFSPIGMASASLPENAICLPPKKSKKRKQPPVDDEADLEPCKKSVTDSHPLIDDGIDWNTMKKAESVRKAPSDEEACTKLVSDTGMVYTQSCEAEVNGPTKEKEDDNVHFHVESSYNRNVSEKVTTDLHSFTGEIFAEHSKSGKNEEQGRSDQGHTPTTNQILQSQQTFQETRKDQSSILVDETEDKSVVEIENQVREIDTATSNEEENAKKLSEKTVDDDTSNSMLVGENNEIKQAFEYNEEEDSIGVKEPVLPSDRKGEQQYVSDMENVPIVVEKLIEESTVETVSEEQDLQLILMKGVGAVEGPVVQDDIEAAVVTDATELVMEETKKSQSIILPMEETVHLGKHKPGLRELTQVPLESSHIDHTNLQSVNQKSLMNISDKENVAEEHTNEVEIQCTSNSNDGIKFSIQTNLSNFSSQQEISAEALASLAEMKSDIENSDSNISPEAPISKYNDSNGSDLNVMTSIDNDLVGPSTCSSDVGLKKIHELPEMIHVEGNLTVVSEKDLADGQVEITTDQVISTKKPSILSNFSMDFSDSTNDSCITNVPHEYDSKGTEFTSNAITKETKPKCTKLSNTYGRLELLDILEGDSDNERKRQPKPSVINDDMCDFEDHIPSQIVCAKMLTSDLLKNDAPKTSISATTHKLLERLSETKNKPAAKADLRKSASILSKTKIKSSVVSEQVAKTSVKPNATDLDDIEDVKAFVIHKDLKKLQAEETVIEDVPEKTATGKSAGKAAGKKSTPTKSTKAKAAAGKAKILQQTIITPAGEIIQPNVTVQQDMKMTIAKQSPQPILPTQAKPAVSSVVKQATVVATQAEENVFDINSMPIVLSDELLTPESIEKMPIIISSESTQTSETTPQEKVVVSAAGSTRPIVKKIIGKMATATTPSLISQSPKTTVKTAVKPRILSGSSSKVLKQVNPTMAGLPKPGKYIIVPQNPAVTAASKVITKKSPLKKTTNPLPTALAAETTGNKIMIVTNQQGQQQRLLLTPAQQRLLGCQTSGAKLTKTFVKGNVLQKCVSASTEATAPCTSGIIKSQPAMVSIPKSTNVTSTISSMAATIQKVGIVTQPESKGGPKRVQLINQKLHSSIARSPKTMFLKTPHSQTARKNQGTDEELDKQVAEQLEAIRASSGKFTTKQQLPKTSETKASSQKPSKRLNARKSETKAKLPVSQINKVDSCVAPSPVVSTAKSEIGTATISRTKEESQPCRPLNQLVIQDAMGNQTTITEGQILALPSETVDGQPQSYMLVTLDESGNLTPLNNEALMSLDPNLGLAGDLSNMVLQIDQGGLQTCGGSIIEQKLPITQQAAVKSQQRVDEKPEQPSVLDTERMPNLEARTEVIEPTSGQKASITGPTFEAITTTPATEPPNQQLILTGDPIATQKFLESLSEGTTDLANILANADSNSILIQADGQQILINTNSDNQMLFGLGDSAEEGGNPIFASQPVKNQDILAAALADTDMFQSEQRTQGKIISQLSPNNAPYPVTVGNVLETSLTLGSPIMTPLEVPSTNNKKITDDEAEILTQLPKNVDLPITVTDPNISQTVANQQVASLIANELQSNLELGLPISEASIATVSNDINSPSYSYSLPSLEESVEITTHKSFNSSMPLLNEDVENSADQQKDKDDAQVEDKAEVKPDDSESIDSKKQEDSLNSDGPFFEDEGRFTLGGEMCSSLSEPPPEMFDIPEVNTSFSRRLRNNVCSISNNSKDGDLMEMPLAENSNDGSCEIPLQPKIVAKSAELTSHFESVKKNTEDSDKIKGKKDEYT</sequence>
<feature type="compositionally biased region" description="Basic and acidic residues" evidence="1">
    <location>
        <begin position="1002"/>
        <end position="1014"/>
    </location>
</feature>
<evidence type="ECO:0000313" key="3">
    <source>
        <dbReference type="Proteomes" id="UP001152888"/>
    </source>
</evidence>
<feature type="compositionally biased region" description="Basic and acidic residues" evidence="1">
    <location>
        <begin position="543"/>
        <end position="553"/>
    </location>
</feature>
<feature type="compositionally biased region" description="Polar residues" evidence="1">
    <location>
        <begin position="312"/>
        <end position="324"/>
    </location>
</feature>
<feature type="region of interest" description="Disordered" evidence="1">
    <location>
        <begin position="1538"/>
        <end position="1626"/>
    </location>
</feature>
<protein>
    <recommendedName>
        <fullName evidence="4">PWWP domain-containing protein</fullName>
    </recommendedName>
</protein>
<feature type="compositionally biased region" description="Low complexity" evidence="1">
    <location>
        <begin position="149"/>
        <end position="158"/>
    </location>
</feature>
<feature type="region of interest" description="Disordered" evidence="1">
    <location>
        <begin position="1002"/>
        <end position="1084"/>
    </location>
</feature>